<protein>
    <submittedName>
        <fullName evidence="1">Uncharacterized protein</fullName>
    </submittedName>
</protein>
<proteinExistence type="predicted"/>
<organism evidence="1 2">
    <name type="scientific">Mycolicibacterium conceptionense</name>
    <dbReference type="NCBI Taxonomy" id="451644"/>
    <lineage>
        <taxon>Bacteria</taxon>
        <taxon>Bacillati</taxon>
        <taxon>Actinomycetota</taxon>
        <taxon>Actinomycetes</taxon>
        <taxon>Mycobacteriales</taxon>
        <taxon>Mycobacteriaceae</taxon>
        <taxon>Mycolicibacterium</taxon>
    </lineage>
</organism>
<gene>
    <name evidence="1" type="ORF">ACT17_11640</name>
</gene>
<dbReference type="EMBL" id="LFOD01000008">
    <property type="protein sequence ID" value="KMV18284.1"/>
    <property type="molecule type" value="Genomic_DNA"/>
</dbReference>
<reference evidence="1 2" key="1">
    <citation type="submission" date="2015-06" db="EMBL/GenBank/DDBJ databases">
        <title>Genome sequence of Mycobacterium conceptionense strain MLE.</title>
        <authorList>
            <person name="Greninger A.L."/>
            <person name="Cunningham G."/>
            <person name="Chiu C.Y."/>
            <person name="Miller S."/>
        </authorList>
    </citation>
    <scope>NUCLEOTIDE SEQUENCE [LARGE SCALE GENOMIC DNA]</scope>
    <source>
        <strain evidence="1 2">MLE</strain>
    </source>
</reference>
<sequence length="129" mass="14315">MADVLVRAADDTARMDTHEVVAYILARFGRTLTAYIAGTKSRAMPARWATPPGDPTHAKPSDEKARRLKAAHAVFRSIEDAENDQVARSWLISANPRLDGLTPAQLVREDRIPEVYRAAEAFITDTYHA</sequence>
<accession>A0A0J8WYR3</accession>
<comment type="caution">
    <text evidence="1">The sequence shown here is derived from an EMBL/GenBank/DDBJ whole genome shotgun (WGS) entry which is preliminary data.</text>
</comment>
<dbReference type="Proteomes" id="UP000037594">
    <property type="component" value="Unassembled WGS sequence"/>
</dbReference>
<dbReference type="AlphaFoldDB" id="A0A0J8WYR3"/>
<name>A0A0J8WYR3_9MYCO</name>
<dbReference type="PATRIC" id="fig|451644.5.peg.2402"/>
<evidence type="ECO:0000313" key="2">
    <source>
        <dbReference type="Proteomes" id="UP000037594"/>
    </source>
</evidence>
<evidence type="ECO:0000313" key="1">
    <source>
        <dbReference type="EMBL" id="KMV18284.1"/>
    </source>
</evidence>
<dbReference type="OrthoDB" id="4748714at2"/>
<dbReference type="RefSeq" id="WP_048895724.1">
    <property type="nucleotide sequence ID" value="NZ_LFOD01000008.1"/>
</dbReference>